<dbReference type="CDD" id="cd06558">
    <property type="entry name" value="crotonase-like"/>
    <property type="match status" value="1"/>
</dbReference>
<evidence type="ECO:0000256" key="1">
    <source>
        <dbReference type="ARBA" id="ARBA00005005"/>
    </source>
</evidence>
<dbReference type="Gene3D" id="3.90.226.10">
    <property type="entry name" value="2-enoyl-CoA Hydratase, Chain A, domain 1"/>
    <property type="match status" value="1"/>
</dbReference>
<dbReference type="InterPro" id="IPR001753">
    <property type="entry name" value="Enoyl-CoA_hydra/iso"/>
</dbReference>
<name>A0A3Q0IRI2_DIACI</name>
<evidence type="ECO:0000256" key="10">
    <source>
        <dbReference type="RuleBase" id="RU003707"/>
    </source>
</evidence>
<dbReference type="GO" id="GO:0016509">
    <property type="term" value="F:long-chain (3S)-3-hydroxyacyl-CoA dehydrogenase (NAD+) activity"/>
    <property type="evidence" value="ECO:0007669"/>
    <property type="project" value="TreeGrafter"/>
</dbReference>
<dbReference type="GO" id="GO:0016507">
    <property type="term" value="C:mitochondrial fatty acid beta-oxidation multienzyme complex"/>
    <property type="evidence" value="ECO:0007669"/>
    <property type="project" value="TreeGrafter"/>
</dbReference>
<dbReference type="RefSeq" id="XP_026678886.1">
    <property type="nucleotide sequence ID" value="XM_026823085.1"/>
</dbReference>
<comment type="similarity">
    <text evidence="2">In the central section; belongs to the 3-hydroxyacyl-CoA dehydrogenase family.</text>
</comment>
<keyword evidence="8" id="KW-0456">Lyase</keyword>
<dbReference type="SUPFAM" id="SSF48179">
    <property type="entry name" value="6-phosphogluconate dehydrogenase C-terminal domain-like"/>
    <property type="match status" value="1"/>
</dbReference>
<keyword evidence="5" id="KW-0276">Fatty acid metabolism</keyword>
<dbReference type="InterPro" id="IPR008927">
    <property type="entry name" value="6-PGluconate_DH-like_C_sf"/>
</dbReference>
<dbReference type="InterPro" id="IPR029045">
    <property type="entry name" value="ClpP/crotonase-like_dom_sf"/>
</dbReference>
<evidence type="ECO:0000256" key="4">
    <source>
        <dbReference type="ARBA" id="ARBA00012076"/>
    </source>
</evidence>
<dbReference type="EC" id="4.2.1.17" evidence="4"/>
<dbReference type="Proteomes" id="UP000079169">
    <property type="component" value="Unplaced"/>
</dbReference>
<proteinExistence type="inferred from homology"/>
<dbReference type="Gene3D" id="1.10.1040.10">
    <property type="entry name" value="N-(1-d-carboxylethyl)-l-norvaline Dehydrogenase, domain 2"/>
    <property type="match status" value="1"/>
</dbReference>
<accession>A0A3Q0IRI2</accession>
<dbReference type="PROSITE" id="PS00166">
    <property type="entry name" value="ENOYL_COA_HYDRATASE"/>
    <property type="match status" value="1"/>
</dbReference>
<evidence type="ECO:0000256" key="2">
    <source>
        <dbReference type="ARBA" id="ARBA00007005"/>
    </source>
</evidence>
<evidence type="ECO:0000313" key="11">
    <source>
        <dbReference type="Proteomes" id="UP000079169"/>
    </source>
</evidence>
<dbReference type="SUPFAM" id="SSF52096">
    <property type="entry name" value="ClpP/crotonase"/>
    <property type="match status" value="1"/>
</dbReference>
<dbReference type="PANTHER" id="PTHR43612:SF3">
    <property type="entry name" value="TRIFUNCTIONAL ENZYME SUBUNIT ALPHA, MITOCHONDRIAL"/>
    <property type="match status" value="1"/>
</dbReference>
<dbReference type="GO" id="GO:0004300">
    <property type="term" value="F:enoyl-CoA hydratase activity"/>
    <property type="evidence" value="ECO:0007669"/>
    <property type="project" value="UniProtKB-EC"/>
</dbReference>
<keyword evidence="6" id="KW-0520">NAD</keyword>
<evidence type="ECO:0000256" key="8">
    <source>
        <dbReference type="ARBA" id="ARBA00023239"/>
    </source>
</evidence>
<dbReference type="STRING" id="121845.A0A3Q0IRI2"/>
<dbReference type="Pfam" id="PF00378">
    <property type="entry name" value="ECH_1"/>
    <property type="match status" value="1"/>
</dbReference>
<dbReference type="InterPro" id="IPR050136">
    <property type="entry name" value="FA_oxidation_alpha_subunit"/>
</dbReference>
<sequence length="320" mass="34434">MSEIQSILRRIQSDSSIRSAVIISGKPGCFIAGADISMLAACKTADQVKQISKSGQQILSEIESSPKPIVAAISGSCLGGGLEVALACHYRIVVKDKKTGLGLPEVMLGLLPGAGGTQRLPKLTALPNVLDMTLTGKTLKADKAKKMGIVDQLVEPLGPGLNHPEERTMEYLEEVAVNTASQLASGKLKINRTLTMEYLEEVAVNTASQLASGKLKINRIKPMIPDKVLDVALKFEFVRNQIFGKAKEKVMKMSGGLYPAPLKTDGDVGAVFGLGFPPFSGGPFRWVDWYGADKLVQKMLSYENLYGAPFRPCQLLLDLC</sequence>
<evidence type="ECO:0000256" key="7">
    <source>
        <dbReference type="ARBA" id="ARBA00023098"/>
    </source>
</evidence>
<organism evidence="11 12">
    <name type="scientific">Diaphorina citri</name>
    <name type="common">Asian citrus psyllid</name>
    <dbReference type="NCBI Taxonomy" id="121845"/>
    <lineage>
        <taxon>Eukaryota</taxon>
        <taxon>Metazoa</taxon>
        <taxon>Ecdysozoa</taxon>
        <taxon>Arthropoda</taxon>
        <taxon>Hexapoda</taxon>
        <taxon>Insecta</taxon>
        <taxon>Pterygota</taxon>
        <taxon>Neoptera</taxon>
        <taxon>Paraneoptera</taxon>
        <taxon>Hemiptera</taxon>
        <taxon>Sternorrhyncha</taxon>
        <taxon>Psylloidea</taxon>
        <taxon>Psyllidae</taxon>
        <taxon>Diaphorininae</taxon>
        <taxon>Diaphorina</taxon>
    </lineage>
</organism>
<dbReference type="PaxDb" id="121845-A0A3Q0IRI2"/>
<comment type="similarity">
    <text evidence="3">In the N-terminal section; belongs to the enoyl-CoA hydratase/isomerase family.</text>
</comment>
<gene>
    <name evidence="12" type="primary">LOC103508489</name>
</gene>
<reference evidence="12" key="1">
    <citation type="submission" date="2025-08" db="UniProtKB">
        <authorList>
            <consortium name="RefSeq"/>
        </authorList>
    </citation>
    <scope>IDENTIFICATION</scope>
</reference>
<keyword evidence="11" id="KW-1185">Reference proteome</keyword>
<dbReference type="InterPro" id="IPR013328">
    <property type="entry name" value="6PGD_dom2"/>
</dbReference>
<keyword evidence="7" id="KW-0443">Lipid metabolism</keyword>
<comment type="pathway">
    <text evidence="1">Lipid metabolism; fatty acid beta-oxidation.</text>
</comment>
<evidence type="ECO:0000313" key="12">
    <source>
        <dbReference type="RefSeq" id="XP_026678886.1"/>
    </source>
</evidence>
<comment type="similarity">
    <text evidence="10">Belongs to the enoyl-CoA hydratase/isomerase family.</text>
</comment>
<dbReference type="InterPro" id="IPR018376">
    <property type="entry name" value="Enoyl-CoA_hyd/isom_CS"/>
</dbReference>
<dbReference type="AlphaFoldDB" id="A0A3Q0IRI2"/>
<dbReference type="FunFam" id="3.90.226.10:FF:000011">
    <property type="entry name" value="Fatty acid oxidation complex subunit alpha"/>
    <property type="match status" value="1"/>
</dbReference>
<evidence type="ECO:0000256" key="9">
    <source>
        <dbReference type="ARBA" id="ARBA00023268"/>
    </source>
</evidence>
<dbReference type="GeneID" id="103508489"/>
<dbReference type="PANTHER" id="PTHR43612">
    <property type="entry name" value="TRIFUNCTIONAL ENZYME SUBUNIT ALPHA"/>
    <property type="match status" value="1"/>
</dbReference>
<evidence type="ECO:0000256" key="5">
    <source>
        <dbReference type="ARBA" id="ARBA00022832"/>
    </source>
</evidence>
<evidence type="ECO:0000256" key="6">
    <source>
        <dbReference type="ARBA" id="ARBA00023027"/>
    </source>
</evidence>
<dbReference type="KEGG" id="dci:103508489"/>
<keyword evidence="9" id="KW-0511">Multifunctional enzyme</keyword>
<protein>
    <recommendedName>
        <fullName evidence="4">enoyl-CoA hydratase</fullName>
        <ecNumber evidence="4">4.2.1.17</ecNumber>
    </recommendedName>
</protein>
<dbReference type="GO" id="GO:0006635">
    <property type="term" value="P:fatty acid beta-oxidation"/>
    <property type="evidence" value="ECO:0007669"/>
    <property type="project" value="TreeGrafter"/>
</dbReference>
<evidence type="ECO:0000256" key="3">
    <source>
        <dbReference type="ARBA" id="ARBA00008750"/>
    </source>
</evidence>